<reference evidence="16" key="2">
    <citation type="submission" date="2025-09" db="UniProtKB">
        <authorList>
            <consortium name="Ensembl"/>
        </authorList>
    </citation>
    <scope>IDENTIFICATION</scope>
</reference>
<dbReference type="InterPro" id="IPR041466">
    <property type="entry name" value="Dynein_AAA5_ext"/>
</dbReference>
<dbReference type="InterPro" id="IPR043157">
    <property type="entry name" value="Dynein_AAA1S"/>
</dbReference>
<dbReference type="Gene3D" id="1.10.8.710">
    <property type="match status" value="1"/>
</dbReference>
<dbReference type="InterPro" id="IPR035706">
    <property type="entry name" value="AAA_9"/>
</dbReference>
<dbReference type="GO" id="GO:0045505">
    <property type="term" value="F:dynein intermediate chain binding"/>
    <property type="evidence" value="ECO:0007669"/>
    <property type="project" value="InterPro"/>
</dbReference>
<dbReference type="GO" id="GO:0097729">
    <property type="term" value="C:9+2 motile cilium"/>
    <property type="evidence" value="ECO:0007669"/>
    <property type="project" value="UniProtKB-ARBA"/>
</dbReference>
<dbReference type="InterPro" id="IPR041589">
    <property type="entry name" value="DNAH3_AAA_lid_1"/>
</dbReference>
<keyword evidence="12" id="KW-0206">Cytoskeleton</keyword>
<dbReference type="Gene3D" id="3.40.50.300">
    <property type="entry name" value="P-loop containing nucleotide triphosphate hydrolases"/>
    <property type="match status" value="5"/>
</dbReference>
<evidence type="ECO:0000256" key="13">
    <source>
        <dbReference type="ARBA" id="ARBA00023273"/>
    </source>
</evidence>
<evidence type="ECO:0000256" key="14">
    <source>
        <dbReference type="SAM" id="Coils"/>
    </source>
</evidence>
<evidence type="ECO:0000256" key="2">
    <source>
        <dbReference type="ARBA" id="ARBA00008887"/>
    </source>
</evidence>
<evidence type="ECO:0000313" key="16">
    <source>
        <dbReference type="Ensembl" id="ENSVKKP00000027996.1"/>
    </source>
</evidence>
<dbReference type="FunFam" id="1.10.8.1220:FF:000001">
    <property type="entry name" value="Dynein axonemal heavy chain 5"/>
    <property type="match status" value="1"/>
</dbReference>
<dbReference type="InterPro" id="IPR027417">
    <property type="entry name" value="P-loop_NTPase"/>
</dbReference>
<protein>
    <recommendedName>
        <fullName evidence="15">AAA+ ATPase domain-containing protein</fullName>
    </recommendedName>
</protein>
<proteinExistence type="inferred from homology"/>
<dbReference type="SMART" id="SM00382">
    <property type="entry name" value="AAA"/>
    <property type="match status" value="3"/>
</dbReference>
<dbReference type="FunFam" id="1.10.8.720:FF:000002">
    <property type="entry name" value="Dynein heavy chain 9, axonemal"/>
    <property type="match status" value="1"/>
</dbReference>
<keyword evidence="11" id="KW-0505">Motor protein</keyword>
<sequence>KVVLEDVGRHVEMLKSTICVLHGHLTRTTHLPLPVSAEHLGKAAVIRYIEASSLYTIETMVIQWTHLIADVLRLDSAELTLQGGNPGPSAEIQFWQRQKENLLGIYEQLQHPNVYKIKEILNKLRSSYYPGFNQLIFQVEEAVSEAQDICLYLAPLKRYIAYLEESSFSDIECLIAPLFYTICLIWTHSKYYCFPNRIVVLLQEFCNLLIDRASSFLIPEEIFMMDLEEGIEKIKQTIQTFKTFKTTFSTYQEKLTCGHAKEHRGKPWDFPSHLVFSRFDTTFQRLLQIEVKYLTAVDFLMLEKIEIGGPKGKILNKEIHCMNEEFNESWKTLQESKYDPLDYNNQVNITISGEQRDPLQNLHMCAGVPTFRLWQAQGVFLNNYLKILQIFGKLLERPVIYSHFYPNVAVLLSMFDEEITCCKQIFDNQIEKVGNALHKNMPVTAGNLKWSQELRERLLKHRTHFRHINHLIPQSEEINFVFQKCGMLLELLDKHDVDIYTSWAQDLSLLCESHLSQPVLRYDDGGSFEVNFNEKYLGNLNLITNQYNQLRRTILPEEAELITEEIGRINQQLKFAVDPLTWQEENLWDYIAQTRQLVQYVGSRLQKAKSNVELIQTLLLRLGETSFLARKTSVTSSLLCLDNSERIGQLYGMVQEAGEKIHQLVQDNLGLLQADPLSEEWKAYTAYIDRLVSDGLFRAIKCSLQYLIESTEAGARPAPLFEVQLILHRNEMTFKPSLDRGISGNFSDIVEGLIQNIYLIASKINRVAKHLGHDTYQMDTLEEMHQKIMGRVQSVIVNVQEYQRYFKKYSHLWMDDKTKFMKQFLLYGRFLRTEELELYADHELQKCSPQLDHFKQQISNYEMLHKEVSEFENQKTFNGWFRVDIKPFKISVMNMIKKWSWMFKEHLLNYVTQSIMELAKFIHETEKGLAKEVKEGDYALLVEIMRHLMAIRDRQSTGDVFKPLKSTAELLQSYGQQIPEQTYTELEELPEKWKNLKKIAFTVKHEVAPLQSNEVSVIRRKCVLFEVKQQEFRNRFKNEVIFRFDAEDPYACLDKTHKDIAKLEAEMKNLQETANLFEVSVPEYKQLKQCRTDAILLKSVWDMVVFVQMSIQDWMKTPWKQINVEQMDVDLRRFAKEMRNLDKKIWAWDVYVGLESTVRNLLTSLRAVNELQNIAVRKRHWQQLMIATGVCFVMNEDTTLGDLLALQLHRVEEDVKGIVDKAVKEMTIEKVYSRTWSVMDFSYEQQHSTDTPLLTSDENLIETLEDNQVQLQNILMSKYVEHFLVEVSSWQKRLMVADTVISLWLEVQQTWGHLQSIFTNSEDIRSQLSEDAKRFERIDQDFKELMVVVVKTKNVIKVTNEMGLLEKLQVLQQRLMVCEKSLADYLDAKRLIFPRFYFVSAADLLEIISKGTHPKQVNFPFHLVKLFDNMADLQFEEDDNRETHKASGIYSREGELMLFSECCSCEGQAECWLRRLEDTMHLTVKQKIMEAMGAYEDKPRDQWLFDYPAQVALTSSQIWWAADVRIAFERLEEGFETALKDYNRKQIAQLNALINMLLGELTPGDRQKIMTMCTIDVHARDVVAKLIVLNGQAFLWLSQLRHRWDEDQNECFVNICDAQFQYAYEYLGNSPRLVITPLTDRCYITLTQSLRLGMSGALSGPAGTGKTETTKDLGRSLGMMVYVFNCSEQMDYKSIGNIYKGLCQTGVWGCFDEFNRISVEVLSVVAVQLKAIQDGIRQKRKRFTFLGETIELKPTVGIFITLNPGYAGRAELPENLKALFRPCAMVIPDFELICEIMLVAEGFVNARLLSRKFICLYTCCRELLSQQDHYDWGLRAIKSVLVVAGSLKREDQSQPEDQVLMRALRDFNLPKVVTNDVPIFLGLINDLFPLLEVPRKRDLRLEQLVRQSIAKLHLQPEENFILKVMQLEELLTVRHSVFVAGDAGTGKSQILKTLHMTYSTMKLRPLWNDINPKAVTTDELFGFLHPSTREWKDGLFSSTMRELSGIIHDDPKWIVLDGDIDPMWIESLNTVMDDNKVLTLASNERISLTPSMRLVFEISHLRAATPATVSRAGILYVNPQDLGWSPYVTSWIETHKAQSERANLTLLFDKYVPSCLEQVRCNLKTITPIPENSMVQTLCSLLDCLLTPENIPSDSPRELYEIYFAFASVWAFGGALFQDQLIDYRMEFSRWWIKEMRTIKFPSQGTVFDYYIDPDTKKFTLWSEKIPGIEMEPDVPLQTVLIHTSETIRLRYLVDLLLEKGQPIMLVGNAGVGKTVLICDKLTKLSEKYMVAKVPFNYYTTSATLQRVLERSLEKKAGRNYAPPGMKKLIYFIDDLNMPEVDACGTVQPHALIRQHLDYSHWYDRQKLILKEIHHCQYVTCMNPTAGSFSVNQRLQRHFSVFAVHFPGMDALASIYGKIITIHFQQGDFSYSVVKSADTLIQAAISLHQKMSQNFLPTAIRFHYIFNLRDLTRMFQGMLFATPECVRLPIDLAHLWLHESSRVYSDKLMEEKDIEHFNKVLIDTAKRYFEVRLGVDEHIFIHKPLIYCHFAHGVGEPRYFPVSDWKKLTRILTEALEHYNELHASMNLVLFEEAIQHICRINRILEAPYGNVLLIGVGGSGKQSLCRLAAFLSSLEVFQIALRKSYAIHDLRSDIATLYFKVGVKNIGTVFLHTDAQIPDERFLVLINDMLASGDIPDLFSEDELDSIISSTRTELRGLGQADSKENCWQFFIDRIRRQLKVVLCFSPVGFTLRTRARKFPALVNCTAIDWVCPWPLVALQTVSSHLKPSISHFIAFAHISVNELSVKFQQNEKYYNYTTPKSFLEFIKLYQNLLGKKRKELVQNMERLGNGLQKLQTTASQVEDLKSKLAIQEIELHQRNKDTGALIEKIGLQTEKLSQEKAIADEEERKVAAIQAEVTKQQQESEHDLAKAEPALNAANAALNTLNRLNLTELRTFPNPPAIVTNVAAAVLMLLSPNGKIPKDRSWKTSKMYMSKVDEFLQSLVNFDKEHIPEATVKAVKEEYLNDPEFNPDFVRTKSSAAAGLCAWVINVIKFHEVYCEVDLKRQSLAQANTDLIMAAEKLDAIRKKLRELDTDLAAFTTAFERATADKIRCQEEVNRTNKTIELANRLVKGLESENVRWAQSIAQYHEQEKTLCGDVLLTAAFISYAGPFAKRYRHELVQNLWLPFLRSQEVPIAVTEGLDPISVLTDDATIAKWNNEGLPSDAMSTQNATILTNCERWPVLIDPQHQGIKWIKSRYGSGLKVIHLGQKGYVHILEEAVIAGDSVLIENFEETFDAVLDPLLGKHLLKKGRYIRVGDKECKFHPKFQLILHTKLAKPKYRPEIQAQTTLINFRVTQDGLEDQLLADVVNMERPDLEHFKSELTKQQNYFKIELKMLEDELLTRLSAAESNFLGDTLLVERLETTKHTAAEIEIKVTEANINEAKINEAREHYRPVAARASLLYFFMDELKKINPMYQFSLKAFNAVFHKAVQQAEPSSSEKERVSNLIGCVTYSTFVYLSRGLFERDKLAITAQMAFQLLLMNKEIDAHELDFLLRFNIDHSYSSPLEFLSNSTWSAIKTISFMDEFHGLDKDIEGSPKRWKKVVESECPEKEKFPQEWKTKSSLQKLIMMRALRPDRMTYAVRNFVEEKLGTKYAEGHKTDFAKSFQESGPASPVVFILSPGVDPLKDVESLGNKLGFTIDSGKLHNVSLGQGQEAIAEMALEKASKEGHWVILQNIHLVAKWLDTLEKLLEKHSEGSHLTYRVFMSVEPAATPEEHAIPQGILENSIKITNEPPTGMLANLHAALDNFDQNILDQCSREQEFKTILFSLCYFHACVAERWKFGPQGWSRKYAFNNGDLTISVNVLYNYLEANSQIPWEDLQYLFGEIMYGGHITDDWDRRLCCTYLEEYILALAPGFVVPSNLDYQGYHKYIDDMLPTESPVHYGLHPNAEIEFLTATSDNLFRTLLELQCQESITGEGAPQTMEEKVKLILDDIQDKLPEGYNMADITSKTTERTPYILVCFQECERMNMLIHEIRRSLKELDLGLKGELAVSAEMEQLQAALFFDSLPDTWMKLAYPSTCSLTQWYSDLLLRCRELDSWAQDLTLPGVVWISGFFNPQSFLTAVMQTLARKNEWPLDKMHITVDVTKKYKEEFMQPAREGAYIYGLHLEGARWDVQAGHIAEACLKAPTFAMPVIFVRAIPNNRQEIRNVYECPVYTTKLRGSTYVSTFHLKTKERPAKWILAGVALLLSV</sequence>
<dbReference type="FunFam" id="3.40.50.300:FF:000049">
    <property type="entry name" value="Dynein, axonemal, heavy chain 5"/>
    <property type="match status" value="1"/>
</dbReference>
<dbReference type="FunFam" id="3.40.50.300:FF:000219">
    <property type="entry name" value="Dynein axonemal heavy chain 17"/>
    <property type="match status" value="1"/>
</dbReference>
<accession>A0A8D2LXA2</accession>
<organism evidence="16 17">
    <name type="scientific">Varanus komodoensis</name>
    <name type="common">Komodo dragon</name>
    <dbReference type="NCBI Taxonomy" id="61221"/>
    <lineage>
        <taxon>Eukaryota</taxon>
        <taxon>Metazoa</taxon>
        <taxon>Chordata</taxon>
        <taxon>Craniata</taxon>
        <taxon>Vertebrata</taxon>
        <taxon>Euteleostomi</taxon>
        <taxon>Lepidosauria</taxon>
        <taxon>Squamata</taxon>
        <taxon>Bifurcata</taxon>
        <taxon>Unidentata</taxon>
        <taxon>Episquamata</taxon>
        <taxon>Toxicofera</taxon>
        <taxon>Anguimorpha</taxon>
        <taxon>Paleoanguimorpha</taxon>
        <taxon>Varanoidea</taxon>
        <taxon>Varanidae</taxon>
        <taxon>Varanus</taxon>
    </lineage>
</organism>
<keyword evidence="5" id="KW-0677">Repeat</keyword>
<dbReference type="Pfam" id="PF17857">
    <property type="entry name" value="AAA_lid_1"/>
    <property type="match status" value="1"/>
</dbReference>
<keyword evidence="3" id="KW-0963">Cytoplasm</keyword>
<dbReference type="Gene3D" id="3.20.180.20">
    <property type="entry name" value="Dynein heavy chain, N-terminal domain 2"/>
    <property type="match status" value="1"/>
</dbReference>
<dbReference type="Proteomes" id="UP000694545">
    <property type="component" value="Unplaced"/>
</dbReference>
<dbReference type="InterPro" id="IPR041228">
    <property type="entry name" value="Dynein_C"/>
</dbReference>
<dbReference type="Pfam" id="PF18199">
    <property type="entry name" value="Dynein_C"/>
    <property type="match status" value="1"/>
</dbReference>
<dbReference type="Gene3D" id="6.10.140.1060">
    <property type="match status" value="1"/>
</dbReference>
<keyword evidence="8" id="KW-0243">Dynein</keyword>
<feature type="coiled-coil region" evidence="14">
    <location>
        <begin position="2839"/>
        <end position="2925"/>
    </location>
</feature>
<keyword evidence="7" id="KW-0067">ATP-binding</keyword>
<dbReference type="InterPro" id="IPR042219">
    <property type="entry name" value="AAA_lid_11_sf"/>
</dbReference>
<dbReference type="Pfam" id="PF12781">
    <property type="entry name" value="AAA_9"/>
    <property type="match status" value="1"/>
</dbReference>
<dbReference type="Pfam" id="PF12780">
    <property type="entry name" value="AAA_8"/>
    <property type="match status" value="1"/>
</dbReference>
<dbReference type="Ensembl" id="ENSVKKT00000028669.1">
    <property type="protein sequence ID" value="ENSVKKP00000027996.1"/>
    <property type="gene ID" value="ENSVKKG00000018143.1"/>
</dbReference>
<dbReference type="OMA" id="MREMFNI"/>
<feature type="domain" description="AAA+ ATPase" evidence="15">
    <location>
        <begin position="2260"/>
        <end position="2367"/>
    </location>
</feature>
<evidence type="ECO:0000256" key="4">
    <source>
        <dbReference type="ARBA" id="ARBA00022701"/>
    </source>
</evidence>
<dbReference type="Gene3D" id="1.10.472.130">
    <property type="match status" value="1"/>
</dbReference>
<keyword evidence="13" id="KW-0966">Cell projection</keyword>
<dbReference type="InterPro" id="IPR026983">
    <property type="entry name" value="DHC"/>
</dbReference>
<dbReference type="GO" id="GO:0008569">
    <property type="term" value="F:minus-end-directed microtubule motor activity"/>
    <property type="evidence" value="ECO:0007669"/>
    <property type="project" value="InterPro"/>
</dbReference>
<name>A0A8D2LXA2_VARKO</name>
<evidence type="ECO:0000256" key="6">
    <source>
        <dbReference type="ARBA" id="ARBA00022741"/>
    </source>
</evidence>
<dbReference type="Pfam" id="PF17852">
    <property type="entry name" value="Dynein_AAA_lid"/>
    <property type="match status" value="1"/>
</dbReference>
<dbReference type="Pfam" id="PF12774">
    <property type="entry name" value="AAA_6"/>
    <property type="match status" value="1"/>
</dbReference>
<comment type="subcellular location">
    <subcellularLocation>
        <location evidence="1">Cytoplasm</location>
        <location evidence="1">Cytoskeleton</location>
        <location evidence="1">Cilium axoneme</location>
    </subcellularLocation>
</comment>
<dbReference type="InterPro" id="IPR024743">
    <property type="entry name" value="Dynein_HC_stalk"/>
</dbReference>
<dbReference type="FunFam" id="1.20.1270.280:FF:000008">
    <property type="entry name" value="Dynein axonemal heavy chain 11"/>
    <property type="match status" value="1"/>
</dbReference>
<reference evidence="16" key="1">
    <citation type="submission" date="2025-08" db="UniProtKB">
        <authorList>
            <consortium name="Ensembl"/>
        </authorList>
    </citation>
    <scope>IDENTIFICATION</scope>
</reference>
<evidence type="ECO:0000256" key="8">
    <source>
        <dbReference type="ARBA" id="ARBA00023017"/>
    </source>
</evidence>
<dbReference type="InterPro" id="IPR041658">
    <property type="entry name" value="AAA_lid_11"/>
</dbReference>
<keyword evidence="4" id="KW-0493">Microtubule</keyword>
<keyword evidence="9 14" id="KW-0175">Coiled coil</keyword>
<dbReference type="Gene3D" id="1.10.8.1220">
    <property type="match status" value="1"/>
</dbReference>
<dbReference type="Gene3D" id="1.20.920.30">
    <property type="match status" value="1"/>
</dbReference>
<evidence type="ECO:0000256" key="7">
    <source>
        <dbReference type="ARBA" id="ARBA00022840"/>
    </source>
</evidence>
<evidence type="ECO:0000256" key="10">
    <source>
        <dbReference type="ARBA" id="ARBA00023069"/>
    </source>
</evidence>
<dbReference type="FunFam" id="1.20.920.30:FF:000003">
    <property type="entry name" value="Dynein axonemal heavy chain 17"/>
    <property type="match status" value="1"/>
</dbReference>
<evidence type="ECO:0000259" key="15">
    <source>
        <dbReference type="SMART" id="SM00382"/>
    </source>
</evidence>
<dbReference type="FunFam" id="3.10.490.20:FF:000002">
    <property type="entry name" value="Dynein axonemal heavy chain 17"/>
    <property type="match status" value="1"/>
</dbReference>
<dbReference type="InterPro" id="IPR024317">
    <property type="entry name" value="Dynein_heavy_chain_D4_dom"/>
</dbReference>
<dbReference type="Pfam" id="PF08385">
    <property type="entry name" value="DHC_N1"/>
    <property type="match status" value="1"/>
</dbReference>
<dbReference type="FunFam" id="3.40.50.300:FF:000411">
    <property type="entry name" value="dynein heavy chain 17, axonemal"/>
    <property type="match status" value="1"/>
</dbReference>
<dbReference type="InterPro" id="IPR043160">
    <property type="entry name" value="Dynein_C_barrel"/>
</dbReference>
<dbReference type="Gene3D" id="1.10.8.720">
    <property type="entry name" value="Region D6 of dynein motor"/>
    <property type="match status" value="1"/>
</dbReference>
<dbReference type="InterPro" id="IPR035699">
    <property type="entry name" value="AAA_6"/>
</dbReference>
<dbReference type="InterPro" id="IPR013602">
    <property type="entry name" value="Dynein_heavy_linker"/>
</dbReference>
<dbReference type="InterPro" id="IPR042222">
    <property type="entry name" value="Dynein_2_N"/>
</dbReference>
<keyword evidence="6" id="KW-0547">Nucleotide-binding</keyword>
<evidence type="ECO:0000256" key="3">
    <source>
        <dbReference type="ARBA" id="ARBA00022490"/>
    </source>
</evidence>
<dbReference type="FunFam" id="1.20.58.1120:FF:000002">
    <property type="entry name" value="Dynein heavy chain 9, axonemal"/>
    <property type="match status" value="1"/>
</dbReference>
<evidence type="ECO:0000256" key="11">
    <source>
        <dbReference type="ARBA" id="ARBA00023175"/>
    </source>
</evidence>
<dbReference type="FunFam" id="1.10.472.130:FF:000001">
    <property type="entry name" value="Dynein, axonemal, heavy chain 9"/>
    <property type="match status" value="1"/>
</dbReference>
<feature type="domain" description="AAA+ ATPase" evidence="15">
    <location>
        <begin position="2608"/>
        <end position="2720"/>
    </location>
</feature>
<evidence type="ECO:0000313" key="17">
    <source>
        <dbReference type="Proteomes" id="UP000694545"/>
    </source>
</evidence>
<evidence type="ECO:0000256" key="9">
    <source>
        <dbReference type="ARBA" id="ARBA00023054"/>
    </source>
</evidence>
<dbReference type="GO" id="GO:0051959">
    <property type="term" value="F:dynein light intermediate chain binding"/>
    <property type="evidence" value="ECO:0007669"/>
    <property type="project" value="InterPro"/>
</dbReference>
<dbReference type="GO" id="GO:0005874">
    <property type="term" value="C:microtubule"/>
    <property type="evidence" value="ECO:0007669"/>
    <property type="project" value="UniProtKB-KW"/>
</dbReference>
<dbReference type="InterPro" id="IPR013594">
    <property type="entry name" value="Dynein_heavy_tail"/>
</dbReference>
<comment type="similarity">
    <text evidence="2">Belongs to the dynein heavy chain family.</text>
</comment>
<dbReference type="FunFam" id="1.10.287.2620:FF:000001">
    <property type="entry name" value="Cytoplasmic dynein heavy chain 1"/>
    <property type="match status" value="1"/>
</dbReference>
<dbReference type="Gene3D" id="1.20.920.20">
    <property type="match status" value="1"/>
</dbReference>
<dbReference type="Gene3D" id="1.20.1270.280">
    <property type="match status" value="1"/>
</dbReference>
<dbReference type="Pfam" id="PF08393">
    <property type="entry name" value="DHC_N2"/>
    <property type="match status" value="1"/>
</dbReference>
<dbReference type="Pfam" id="PF03028">
    <property type="entry name" value="Dynein_heavy"/>
    <property type="match status" value="1"/>
</dbReference>
<dbReference type="Gene3D" id="1.10.287.2620">
    <property type="match status" value="1"/>
</dbReference>
<dbReference type="Gene3D" id="1.20.58.1120">
    <property type="match status" value="1"/>
</dbReference>
<evidence type="ECO:0000256" key="12">
    <source>
        <dbReference type="ARBA" id="ARBA00023212"/>
    </source>
</evidence>
<keyword evidence="10" id="KW-0969">Cilium</keyword>
<dbReference type="Pfam" id="PF12777">
    <property type="entry name" value="MT"/>
    <property type="match status" value="1"/>
</dbReference>
<dbReference type="GO" id="GO:0005930">
    <property type="term" value="C:axoneme"/>
    <property type="evidence" value="ECO:0007669"/>
    <property type="project" value="UniProtKB-SubCell"/>
</dbReference>
<dbReference type="InterPro" id="IPR042228">
    <property type="entry name" value="Dynein_linker_3"/>
</dbReference>
<dbReference type="Pfam" id="PF18198">
    <property type="entry name" value="AAA_lid_11"/>
    <property type="match status" value="1"/>
</dbReference>
<dbReference type="InterPro" id="IPR003593">
    <property type="entry name" value="AAA+_ATPase"/>
</dbReference>
<dbReference type="FunFam" id="3.40.50.300:FF:000945">
    <property type="entry name" value="Dynein axonemal heavy chain 9"/>
    <property type="match status" value="1"/>
</dbReference>
<dbReference type="PANTHER" id="PTHR45703:SF12">
    <property type="entry name" value="DYNEIN AXONEMAL HEAVY CHAIN 11"/>
    <property type="match status" value="1"/>
</dbReference>
<dbReference type="PANTHER" id="PTHR45703">
    <property type="entry name" value="DYNEIN HEAVY CHAIN"/>
    <property type="match status" value="1"/>
</dbReference>
<dbReference type="FunFam" id="1.20.140.100:FF:000001">
    <property type="entry name" value="dynein heavy chain 17, axonemal"/>
    <property type="match status" value="1"/>
</dbReference>
<dbReference type="GO" id="GO:0005524">
    <property type="term" value="F:ATP binding"/>
    <property type="evidence" value="ECO:0007669"/>
    <property type="project" value="UniProtKB-KW"/>
</dbReference>
<dbReference type="Gene3D" id="1.20.140.100">
    <property type="entry name" value="Dynein heavy chain, N-terminal domain 2"/>
    <property type="match status" value="1"/>
</dbReference>
<dbReference type="SUPFAM" id="SSF52540">
    <property type="entry name" value="P-loop containing nucleoside triphosphate hydrolases"/>
    <property type="match status" value="4"/>
</dbReference>
<evidence type="ECO:0000256" key="1">
    <source>
        <dbReference type="ARBA" id="ARBA00004430"/>
    </source>
</evidence>
<dbReference type="FunFam" id="3.20.180.20:FF:000001">
    <property type="entry name" value="Dynein axonemal heavy chain 5"/>
    <property type="match status" value="1"/>
</dbReference>
<dbReference type="Pfam" id="PF12775">
    <property type="entry name" value="AAA_7"/>
    <property type="match status" value="1"/>
</dbReference>
<dbReference type="InterPro" id="IPR004273">
    <property type="entry name" value="Dynein_heavy_D6_P-loop"/>
</dbReference>
<feature type="coiled-coil region" evidence="14">
    <location>
        <begin position="1053"/>
        <end position="1080"/>
    </location>
</feature>
<dbReference type="FunFam" id="1.10.8.710:FF:000002">
    <property type="entry name" value="dynein heavy chain 17, axonemal"/>
    <property type="match status" value="1"/>
</dbReference>
<dbReference type="GO" id="GO:0030286">
    <property type="term" value="C:dynein complex"/>
    <property type="evidence" value="ECO:0007669"/>
    <property type="project" value="UniProtKB-KW"/>
</dbReference>
<evidence type="ECO:0000256" key="5">
    <source>
        <dbReference type="ARBA" id="ARBA00022737"/>
    </source>
</evidence>
<feature type="domain" description="AAA+ ATPase" evidence="15">
    <location>
        <begin position="1652"/>
        <end position="1791"/>
    </location>
</feature>
<dbReference type="FunFam" id="1.20.920.20:FF:000003">
    <property type="entry name" value="Dynein axonemal heavy chain 17"/>
    <property type="match status" value="1"/>
</dbReference>
<dbReference type="FunFam" id="3.40.50.300:FF:002141">
    <property type="entry name" value="Dynein heavy chain"/>
    <property type="match status" value="1"/>
</dbReference>
<keyword evidence="17" id="KW-1185">Reference proteome</keyword>
<dbReference type="GO" id="GO:0007018">
    <property type="term" value="P:microtubule-based movement"/>
    <property type="evidence" value="ECO:0007669"/>
    <property type="project" value="InterPro"/>
</dbReference>
<dbReference type="Gene3D" id="3.10.490.20">
    <property type="match status" value="1"/>
</dbReference>